<accession>A0A9N8ZLX2</accession>
<dbReference type="AlphaFoldDB" id="A0A9N8ZLX2"/>
<feature type="domain" description="J" evidence="2">
    <location>
        <begin position="82"/>
        <end position="167"/>
    </location>
</feature>
<dbReference type="SMART" id="SM00271">
    <property type="entry name" value="DnaJ"/>
    <property type="match status" value="1"/>
</dbReference>
<reference evidence="3" key="1">
    <citation type="submission" date="2021-06" db="EMBL/GenBank/DDBJ databases">
        <authorList>
            <person name="Kallberg Y."/>
            <person name="Tangrot J."/>
            <person name="Rosling A."/>
        </authorList>
    </citation>
    <scope>NUCLEOTIDE SEQUENCE</scope>
    <source>
        <strain evidence="3">BR232B</strain>
    </source>
</reference>
<name>A0A9N8ZLX2_9GLOM</name>
<evidence type="ECO:0000259" key="2">
    <source>
        <dbReference type="PROSITE" id="PS50076"/>
    </source>
</evidence>
<evidence type="ECO:0000313" key="4">
    <source>
        <dbReference type="Proteomes" id="UP000789739"/>
    </source>
</evidence>
<dbReference type="InterPro" id="IPR026894">
    <property type="entry name" value="DnaJ_X"/>
</dbReference>
<dbReference type="SUPFAM" id="SSF46565">
    <property type="entry name" value="Chaperone J-domain"/>
    <property type="match status" value="1"/>
</dbReference>
<keyword evidence="4" id="KW-1185">Reference proteome</keyword>
<dbReference type="Gene3D" id="1.10.287.110">
    <property type="entry name" value="DnaJ domain"/>
    <property type="match status" value="1"/>
</dbReference>
<feature type="compositionally biased region" description="Polar residues" evidence="1">
    <location>
        <begin position="215"/>
        <end position="225"/>
    </location>
</feature>
<organism evidence="3 4">
    <name type="scientific">Paraglomus brasilianum</name>
    <dbReference type="NCBI Taxonomy" id="144538"/>
    <lineage>
        <taxon>Eukaryota</taxon>
        <taxon>Fungi</taxon>
        <taxon>Fungi incertae sedis</taxon>
        <taxon>Mucoromycota</taxon>
        <taxon>Glomeromycotina</taxon>
        <taxon>Glomeromycetes</taxon>
        <taxon>Paraglomerales</taxon>
        <taxon>Paraglomeraceae</taxon>
        <taxon>Paraglomus</taxon>
    </lineage>
</organism>
<dbReference type="Pfam" id="PF14308">
    <property type="entry name" value="DnaJ-X"/>
    <property type="match status" value="1"/>
</dbReference>
<evidence type="ECO:0000313" key="3">
    <source>
        <dbReference type="EMBL" id="CAG8499986.1"/>
    </source>
</evidence>
<feature type="compositionally biased region" description="Basic and acidic residues" evidence="1">
    <location>
        <begin position="228"/>
        <end position="242"/>
    </location>
</feature>
<evidence type="ECO:0000256" key="1">
    <source>
        <dbReference type="SAM" id="MobiDB-lite"/>
    </source>
</evidence>
<dbReference type="InterPro" id="IPR036869">
    <property type="entry name" value="J_dom_sf"/>
</dbReference>
<dbReference type="InterPro" id="IPR018253">
    <property type="entry name" value="DnaJ_domain_CS"/>
</dbReference>
<dbReference type="PRINTS" id="PR00625">
    <property type="entry name" value="JDOMAIN"/>
</dbReference>
<dbReference type="Pfam" id="PF00226">
    <property type="entry name" value="DnaJ"/>
    <property type="match status" value="1"/>
</dbReference>
<dbReference type="CDD" id="cd06257">
    <property type="entry name" value="DnaJ"/>
    <property type="match status" value="1"/>
</dbReference>
<dbReference type="PROSITE" id="PS50076">
    <property type="entry name" value="DNAJ_2"/>
    <property type="match status" value="1"/>
</dbReference>
<gene>
    <name evidence="3" type="ORF">PBRASI_LOCUS2556</name>
</gene>
<dbReference type="PANTHER" id="PTHR44924:SF1">
    <property type="entry name" value="DNAJ SUBFAMILY A MEMBER 2"/>
    <property type="match status" value="1"/>
</dbReference>
<feature type="region of interest" description="Disordered" evidence="1">
    <location>
        <begin position="215"/>
        <end position="242"/>
    </location>
</feature>
<dbReference type="InterPro" id="IPR001623">
    <property type="entry name" value="DnaJ_domain"/>
</dbReference>
<dbReference type="PROSITE" id="PS00636">
    <property type="entry name" value="DNAJ_1"/>
    <property type="match status" value="1"/>
</dbReference>
<comment type="caution">
    <text evidence="3">The sequence shown here is derived from an EMBL/GenBank/DDBJ whole genome shotgun (WGS) entry which is preliminary data.</text>
</comment>
<dbReference type="Proteomes" id="UP000789739">
    <property type="component" value="Unassembled WGS sequence"/>
</dbReference>
<sequence>MGSPIIQSRRPEFVHKACTKCHNELEFSSTTLPSSKIFVQCYSCQKICEFEVKGAGTQSSASTGKNNNKWRFGSDREPLETEYYDLLEVSVTADISEIKRQYYKLALKYHPDKNNSPDAEQRALLWERLTRPCSKVLNRISLQFKKISEAYQVLSDPELRRKYNEYGAKSNEIQPEGGFVNPEEFFKQQFGGDRFVDIIGEISIGRDMKEVLQNASMDETSNASSADGDVRRRENNKNIQDEEREKIRKERIDKLVGKLIERLDHYVKASDPQIAAHDFKCRMEKEADELKTESYGVELLHAIGFTYSLKAKQHIGGDHIFGLPRFGHIIREKGHVFSETISTLKSAIDLQQSFTQLQEAEKKGVNDAEKSRLEEAAANKGLETLWKGSKLEVESVLREVCDRVLSDPTVPKSTLRRRAEALKIVGSVYENVRVGDN</sequence>
<dbReference type="PANTHER" id="PTHR44924">
    <property type="entry name" value="DNAJ SUBFAMILY A MEMBER 2"/>
    <property type="match status" value="1"/>
</dbReference>
<dbReference type="EMBL" id="CAJVPI010000202">
    <property type="protein sequence ID" value="CAG8499986.1"/>
    <property type="molecule type" value="Genomic_DNA"/>
</dbReference>
<protein>
    <submittedName>
        <fullName evidence="3">11647_t:CDS:1</fullName>
    </submittedName>
</protein>
<dbReference type="OrthoDB" id="552049at2759"/>
<proteinExistence type="predicted"/>